<accession>A0A812S050</accession>
<comment type="caution">
    <text evidence="1">The sequence shown here is derived from an EMBL/GenBank/DDBJ whole genome shotgun (WGS) entry which is preliminary data.</text>
</comment>
<dbReference type="OrthoDB" id="422379at2759"/>
<dbReference type="AlphaFoldDB" id="A0A812S050"/>
<proteinExistence type="predicted"/>
<organism evidence="1 2">
    <name type="scientific">Symbiodinium natans</name>
    <dbReference type="NCBI Taxonomy" id="878477"/>
    <lineage>
        <taxon>Eukaryota</taxon>
        <taxon>Sar</taxon>
        <taxon>Alveolata</taxon>
        <taxon>Dinophyceae</taxon>
        <taxon>Suessiales</taxon>
        <taxon>Symbiodiniaceae</taxon>
        <taxon>Symbiodinium</taxon>
    </lineage>
</organism>
<name>A0A812S050_9DINO</name>
<protein>
    <submittedName>
        <fullName evidence="1">Uncharacterized protein</fullName>
    </submittedName>
</protein>
<dbReference type="Proteomes" id="UP000604046">
    <property type="component" value="Unassembled WGS sequence"/>
</dbReference>
<reference evidence="1" key="1">
    <citation type="submission" date="2021-02" db="EMBL/GenBank/DDBJ databases">
        <authorList>
            <person name="Dougan E. K."/>
            <person name="Rhodes N."/>
            <person name="Thang M."/>
            <person name="Chan C."/>
        </authorList>
    </citation>
    <scope>NUCLEOTIDE SEQUENCE</scope>
</reference>
<gene>
    <name evidence="1" type="ORF">SNAT2548_LOCUS25186</name>
</gene>
<dbReference type="EMBL" id="CAJNDS010002381">
    <property type="protein sequence ID" value="CAE7456485.1"/>
    <property type="molecule type" value="Genomic_DNA"/>
</dbReference>
<evidence type="ECO:0000313" key="2">
    <source>
        <dbReference type="Proteomes" id="UP000604046"/>
    </source>
</evidence>
<evidence type="ECO:0000313" key="1">
    <source>
        <dbReference type="EMBL" id="CAE7456485.1"/>
    </source>
</evidence>
<keyword evidence="2" id="KW-1185">Reference proteome</keyword>
<sequence>MAGPETFLAPGVSASVWRSNMSGADDFNATAVTFGGSDTFGPINSHFYQVSLEGVVLEALLAITVVSLCVTAVCVHRGWVGPLRLQPGDLRALTTFSDAYRIADLELEADVLSYEVENWCCIGKRISATCPILDWSEMFSGAPRGFLVDLAKGIDTELLAFQHRVWLSKGDFAAHLPTVLVAQEWRRWAMEELQHAVSPKEEHREAIRRRIKWINNIRDLSLLGVAQLRDTQCWDDSDSLSLLITFREHILPDLRKYHNNWSVFEMMQSFSAGAGDVVGFFTQTLRNTMRFLEKVFCTSELRMNPLQGKAKDMNNLVDRNVMEFIEYSGLFHSSFPENFRSKFFDPEQLKRLEEEVVNSASSPPSTFRTVRKHPEDMADVEKEHVRAMQKEYSSSQFGLQANEGEFIEMLRHYVVLLRHCYVLLDVVLLLTSIQSFARLGGTSLMADLVSKPHGQSVMSFAKTEVSEVKQNLVQIADIAQGGWSNFRRQSWQWRHSPWSNLSPLDNVRMSINLMDTVERTYENAIHKIGVLKAQIAKARGGGDSSRELSAEVQFYHKFWDLLVKKHSVPPDDVVYI</sequence>